<name>A0A5C8PM94_9HYPH</name>
<dbReference type="SUPFAM" id="SSF53300">
    <property type="entry name" value="vWA-like"/>
    <property type="match status" value="1"/>
</dbReference>
<dbReference type="Proteomes" id="UP000321638">
    <property type="component" value="Unassembled WGS sequence"/>
</dbReference>
<evidence type="ECO:0008006" key="3">
    <source>
        <dbReference type="Google" id="ProtNLM"/>
    </source>
</evidence>
<accession>A0A5C8PM94</accession>
<organism evidence="1 2">
    <name type="scientific">Vineibacter terrae</name>
    <dbReference type="NCBI Taxonomy" id="2586908"/>
    <lineage>
        <taxon>Bacteria</taxon>
        <taxon>Pseudomonadati</taxon>
        <taxon>Pseudomonadota</taxon>
        <taxon>Alphaproteobacteria</taxon>
        <taxon>Hyphomicrobiales</taxon>
        <taxon>Vineibacter</taxon>
    </lineage>
</organism>
<proteinExistence type="predicted"/>
<gene>
    <name evidence="1" type="ORF">FHP25_14695</name>
</gene>
<protein>
    <recommendedName>
        <fullName evidence="3">VWA domain-containing protein</fullName>
    </recommendedName>
</protein>
<dbReference type="InterPro" id="IPR036465">
    <property type="entry name" value="vWFA_dom_sf"/>
</dbReference>
<dbReference type="AlphaFoldDB" id="A0A5C8PM94"/>
<evidence type="ECO:0000313" key="2">
    <source>
        <dbReference type="Proteomes" id="UP000321638"/>
    </source>
</evidence>
<evidence type="ECO:0000313" key="1">
    <source>
        <dbReference type="EMBL" id="TXL75131.1"/>
    </source>
</evidence>
<dbReference type="EMBL" id="VDUZ01000015">
    <property type="protein sequence ID" value="TXL75131.1"/>
    <property type="molecule type" value="Genomic_DNA"/>
</dbReference>
<comment type="caution">
    <text evidence="1">The sequence shown here is derived from an EMBL/GenBank/DDBJ whole genome shotgun (WGS) entry which is preliminary data.</text>
</comment>
<sequence length="219" mass="23871">MRRTANARPITQEAFLRERERFMRMFDDPAAPLTVYMGIIIDAATGSESMVTRMKTMPSRIARAAKGLGPITMRAVYFTGLQAITIFPSGDPGQIEFNLARMEGGGASTLPSLTGFTEALAGFEIDIPCFRPAAIILVGGRFLQDPLAAEAIALRLKDLGTRLYCFQEGNDEMTEAVFRHLAGITGGHYARIDEKVPLESLCEDAAILTMGGVARFMND</sequence>
<dbReference type="RefSeq" id="WP_147847702.1">
    <property type="nucleotide sequence ID" value="NZ_VDUZ01000015.1"/>
</dbReference>
<reference evidence="1 2" key="1">
    <citation type="submission" date="2019-06" db="EMBL/GenBank/DDBJ databases">
        <title>New taxonomy in bacterial strain CC-CFT640, isolated from vineyard.</title>
        <authorList>
            <person name="Lin S.-Y."/>
            <person name="Tsai C.-F."/>
            <person name="Young C.-C."/>
        </authorList>
    </citation>
    <scope>NUCLEOTIDE SEQUENCE [LARGE SCALE GENOMIC DNA]</scope>
    <source>
        <strain evidence="1 2">CC-CFT640</strain>
    </source>
</reference>
<keyword evidence="2" id="KW-1185">Reference proteome</keyword>